<evidence type="ECO:0000313" key="6">
    <source>
        <dbReference type="EMBL" id="AWV08144.1"/>
    </source>
</evidence>
<keyword evidence="3" id="KW-0238">DNA-binding</keyword>
<sequence>MRLRHIEIFQATLQAGTLTGAARILNITQPAATKLLQHAELQLGFKLFNRVRGRLRITREGRLLQDRVERVFDELRELERLCGSIRQSGHHPLRVVSIPTLATRLVPAAITRIRQEFADASIELVTEHSREMLRSLLVRESDIGLTLQEIHHPGIHQEPLCSAPVRVIAPAGWWDDTGAPIPVDALAGRPMIGIAANDGLGRMLRTHIEHIDPAPEVSIWVQTYQLARSLVADGHGMALVDPFTAMDADTDGIQARILEPRLDVPLYATCREGESLSTIQKRFLKLVKTRLLDELIG</sequence>
<dbReference type="PANTHER" id="PTHR30427:SF1">
    <property type="entry name" value="TRANSCRIPTIONAL ACTIVATOR PROTEIN LYSR"/>
    <property type="match status" value="1"/>
</dbReference>
<protein>
    <submittedName>
        <fullName evidence="6">LysR family transcriptional regulator</fullName>
    </submittedName>
</protein>
<proteinExistence type="inferred from homology"/>
<comment type="similarity">
    <text evidence="1">Belongs to the LysR transcriptional regulatory family.</text>
</comment>
<dbReference type="InterPro" id="IPR005119">
    <property type="entry name" value="LysR_subst-bd"/>
</dbReference>
<evidence type="ECO:0000313" key="7">
    <source>
        <dbReference type="EMBL" id="KAB8196197.1"/>
    </source>
</evidence>
<dbReference type="Proteomes" id="UP000249447">
    <property type="component" value="Chromosome"/>
</dbReference>
<dbReference type="EMBL" id="CP029843">
    <property type="protein sequence ID" value="AWV08144.1"/>
    <property type="molecule type" value="Genomic_DNA"/>
</dbReference>
<reference evidence="6 8" key="1">
    <citation type="submission" date="2018-05" db="EMBL/GenBank/DDBJ databases">
        <title>The complete genome of Lysobacter maris HZ9B, a marine bacterium antagonistic against terrestrial plant pathogens.</title>
        <authorList>
            <person name="Zhang X.-Q."/>
        </authorList>
    </citation>
    <scope>NUCLEOTIDE SEQUENCE [LARGE SCALE GENOMIC DNA]</scope>
    <source>
        <strain evidence="6 8">HZ9B</strain>
    </source>
</reference>
<dbReference type="GO" id="GO:0009089">
    <property type="term" value="P:lysine biosynthetic process via diaminopimelate"/>
    <property type="evidence" value="ECO:0007669"/>
    <property type="project" value="TreeGrafter"/>
</dbReference>
<dbReference type="SUPFAM" id="SSF53850">
    <property type="entry name" value="Periplasmic binding protein-like II"/>
    <property type="match status" value="1"/>
</dbReference>
<dbReference type="GO" id="GO:0003700">
    <property type="term" value="F:DNA-binding transcription factor activity"/>
    <property type="evidence" value="ECO:0007669"/>
    <property type="project" value="InterPro"/>
</dbReference>
<dbReference type="Pfam" id="PF00126">
    <property type="entry name" value="HTH_1"/>
    <property type="match status" value="1"/>
</dbReference>
<dbReference type="SUPFAM" id="SSF46785">
    <property type="entry name" value="Winged helix' DNA-binding domain"/>
    <property type="match status" value="1"/>
</dbReference>
<dbReference type="Proteomes" id="UP000320431">
    <property type="component" value="Unassembled WGS sequence"/>
</dbReference>
<gene>
    <name evidence="6" type="ORF">C9I47_2466</name>
    <name evidence="7" type="ORF">FKV24_004610</name>
</gene>
<evidence type="ECO:0000256" key="4">
    <source>
        <dbReference type="ARBA" id="ARBA00023163"/>
    </source>
</evidence>
<dbReference type="InterPro" id="IPR036388">
    <property type="entry name" value="WH-like_DNA-bd_sf"/>
</dbReference>
<dbReference type="RefSeq" id="WP_111267194.1">
    <property type="nucleotide sequence ID" value="NZ_CP029843.1"/>
</dbReference>
<evidence type="ECO:0000256" key="1">
    <source>
        <dbReference type="ARBA" id="ARBA00009437"/>
    </source>
</evidence>
<name>A0A2U9TB94_9GAMM</name>
<dbReference type="PROSITE" id="PS50931">
    <property type="entry name" value="HTH_LYSR"/>
    <property type="match status" value="1"/>
</dbReference>
<dbReference type="InterPro" id="IPR036390">
    <property type="entry name" value="WH_DNA-bd_sf"/>
</dbReference>
<dbReference type="PANTHER" id="PTHR30427">
    <property type="entry name" value="TRANSCRIPTIONAL ACTIVATOR PROTEIN LYSR"/>
    <property type="match status" value="1"/>
</dbReference>
<dbReference type="InterPro" id="IPR000847">
    <property type="entry name" value="LysR_HTH_N"/>
</dbReference>
<dbReference type="GO" id="GO:0043565">
    <property type="term" value="F:sequence-specific DNA binding"/>
    <property type="evidence" value="ECO:0007669"/>
    <property type="project" value="TreeGrafter"/>
</dbReference>
<dbReference type="EMBL" id="VICD02000062">
    <property type="protein sequence ID" value="KAB8196197.1"/>
    <property type="molecule type" value="Genomic_DNA"/>
</dbReference>
<dbReference type="Gene3D" id="1.10.10.10">
    <property type="entry name" value="Winged helix-like DNA-binding domain superfamily/Winged helix DNA-binding domain"/>
    <property type="match status" value="1"/>
</dbReference>
<dbReference type="OrthoDB" id="5526340at2"/>
<keyword evidence="2" id="KW-0805">Transcription regulation</keyword>
<feature type="domain" description="HTH lysR-type" evidence="5">
    <location>
        <begin position="1"/>
        <end position="58"/>
    </location>
</feature>
<evidence type="ECO:0000313" key="9">
    <source>
        <dbReference type="Proteomes" id="UP000320431"/>
    </source>
</evidence>
<dbReference type="Pfam" id="PF03466">
    <property type="entry name" value="LysR_substrate"/>
    <property type="match status" value="1"/>
</dbReference>
<dbReference type="KEGG" id="lmb:C9I47_2466"/>
<keyword evidence="4" id="KW-0804">Transcription</keyword>
<dbReference type="Gene3D" id="3.40.190.290">
    <property type="match status" value="1"/>
</dbReference>
<dbReference type="GO" id="GO:0010628">
    <property type="term" value="P:positive regulation of gene expression"/>
    <property type="evidence" value="ECO:0007669"/>
    <property type="project" value="TreeGrafter"/>
</dbReference>
<evidence type="ECO:0000313" key="8">
    <source>
        <dbReference type="Proteomes" id="UP000249447"/>
    </source>
</evidence>
<evidence type="ECO:0000256" key="3">
    <source>
        <dbReference type="ARBA" id="ARBA00023125"/>
    </source>
</evidence>
<accession>A0A2U9TB94</accession>
<reference evidence="7 9" key="2">
    <citation type="submission" date="2019-10" db="EMBL/GenBank/DDBJ databases">
        <title>Lysobacter alkalisoli sp. nov., isolated from saline-alkaline soil.</title>
        <authorList>
            <person name="Sun J.-Q."/>
        </authorList>
    </citation>
    <scope>NUCLEOTIDE SEQUENCE [LARGE SCALE GENOMIC DNA]</scope>
    <source>
        <strain evidence="7 9">KCTC 42381</strain>
    </source>
</reference>
<evidence type="ECO:0000259" key="5">
    <source>
        <dbReference type="PROSITE" id="PS50931"/>
    </source>
</evidence>
<dbReference type="AlphaFoldDB" id="A0A2U9TB94"/>
<organism evidence="6 8">
    <name type="scientific">Marilutibacter maris</name>
    <dbReference type="NCBI Taxonomy" id="1605891"/>
    <lineage>
        <taxon>Bacteria</taxon>
        <taxon>Pseudomonadati</taxon>
        <taxon>Pseudomonadota</taxon>
        <taxon>Gammaproteobacteria</taxon>
        <taxon>Lysobacterales</taxon>
        <taxon>Lysobacteraceae</taxon>
        <taxon>Marilutibacter</taxon>
    </lineage>
</organism>
<keyword evidence="8" id="KW-1185">Reference proteome</keyword>
<evidence type="ECO:0000256" key="2">
    <source>
        <dbReference type="ARBA" id="ARBA00023015"/>
    </source>
</evidence>